<evidence type="ECO:0000313" key="2">
    <source>
        <dbReference type="Proteomes" id="UP000001538"/>
    </source>
</evidence>
<keyword evidence="2" id="KW-1185">Reference proteome</keyword>
<accession>Q19XU2</accession>
<organism evidence="1 2">
    <name type="scientific">Mycobacterium phage Wildcat</name>
    <dbReference type="NCBI Taxonomy" id="373415"/>
    <lineage>
        <taxon>Viruses</taxon>
        <taxon>Duplodnaviria</taxon>
        <taxon>Heunggongvirae</taxon>
        <taxon>Uroviricota</taxon>
        <taxon>Caudoviricetes</taxon>
        <taxon>Vilmaviridae</taxon>
        <taxon>Wildcatvirus</taxon>
        <taxon>Wildcatvirus wildcat</taxon>
        <taxon>Mycobacterium virus Wildcat</taxon>
    </lineage>
</organism>
<evidence type="ECO:0000313" key="1">
    <source>
        <dbReference type="EMBL" id="ABE67722.1"/>
    </source>
</evidence>
<proteinExistence type="predicted"/>
<name>Q19XU2_9CAUD</name>
<dbReference type="EMBL" id="DQ398052">
    <property type="protein sequence ID" value="ABE67722.1"/>
    <property type="molecule type" value="Genomic_DNA"/>
</dbReference>
<dbReference type="KEGG" id="vg:4157903"/>
<dbReference type="GeneID" id="4157903"/>
<sequence length="68" mass="7519">MDTSMKPTAPKGKLPCGHPAYVYDMERGCMAVLHLTPEGYVLCGTDFDCVMQWGSRYPARYIVVGGDM</sequence>
<dbReference type="Proteomes" id="UP000001538">
    <property type="component" value="Segment"/>
</dbReference>
<reference evidence="1 2" key="1">
    <citation type="journal article" date="2006" name="PLoS Genet.">
        <title>Exploring the mycobacteriophage metaproteome: phage genomics as an educational platform.</title>
        <authorList>
            <person name="Hatfull G.F."/>
            <person name="Pedulla M.L."/>
            <person name="Jacobs-Sera D."/>
            <person name="Cichon P.M."/>
            <person name="Foley A."/>
            <person name="Ford M.E."/>
            <person name="Gonda R.M."/>
            <person name="Houtz J.M."/>
            <person name="Hryckowian A.J."/>
            <person name="Kelchner V.A."/>
            <person name="Namburi S."/>
            <person name="Pajcini K.V."/>
            <person name="Popovich M.G."/>
            <person name="Schleicher D.T."/>
            <person name="Simanek B.Z."/>
            <person name="Smith A.L."/>
            <person name="Zdanowicz G.M."/>
            <person name="Kumar V."/>
            <person name="Peebles C.L."/>
            <person name="Jacobs W.R.Jr."/>
            <person name="Lawrence J.G."/>
            <person name="Hendrix R.W."/>
        </authorList>
    </citation>
    <scope>NUCLEOTIDE SEQUENCE</scope>
</reference>
<protein>
    <submittedName>
        <fullName evidence="1">Uncharacterized protein</fullName>
    </submittedName>
</protein>
<gene>
    <name evidence="1" type="primary">142</name>
    <name evidence="1" type="ORF">Wildcat_142</name>
</gene>
<dbReference type="RefSeq" id="YP_655983.1">
    <property type="nucleotide sequence ID" value="NC_008206.2"/>
</dbReference>